<proteinExistence type="predicted"/>
<dbReference type="AlphaFoldDB" id="A0A1H9ZSY4"/>
<evidence type="ECO:0000313" key="1">
    <source>
        <dbReference type="EMBL" id="SES84842.1"/>
    </source>
</evidence>
<dbReference type="InterPro" id="IPR029044">
    <property type="entry name" value="Nucleotide-diphossugar_trans"/>
</dbReference>
<dbReference type="EMBL" id="FOHN01000004">
    <property type="protein sequence ID" value="SES84842.1"/>
    <property type="molecule type" value="Genomic_DNA"/>
</dbReference>
<keyword evidence="2" id="KW-1185">Reference proteome</keyword>
<protein>
    <submittedName>
        <fullName evidence="1">Uncharacterized protein</fullName>
    </submittedName>
</protein>
<evidence type="ECO:0000313" key="2">
    <source>
        <dbReference type="Proteomes" id="UP000199800"/>
    </source>
</evidence>
<sequence length="278" mass="32502">MIDQRNTAIITYMDGYFVENLEYDFLTSLVDKINYKGKIVVLDYGMDQTDVERLKEKFKIEVYKCNKIVPVFSNRYIDIPNVIDGFEENITHVMTVDGADVWFQDKLDSLFENTINGIGCVEEKRIFGEDSFSDYCMNKINKDVKDKVKEALSGKKVRNSGVICGPRNLMKEIILKVSDEIQNNSKEFFGVDQIYFNYEWYALKEENRVSLDETYNFVMVSNVDRYVEKDGSIFTDEGELVTVVHNAGANWRVLKRPFENKTKNQQQYMQSRNMKLNK</sequence>
<dbReference type="RefSeq" id="WP_092476647.1">
    <property type="nucleotide sequence ID" value="NZ_FOHN01000004.1"/>
</dbReference>
<dbReference type="STRING" id="29364.SAMN04487772_104106"/>
<gene>
    <name evidence="1" type="ORF">SAMN04487772_104106</name>
</gene>
<accession>A0A1H9ZSY4</accession>
<dbReference type="SUPFAM" id="SSF53448">
    <property type="entry name" value="Nucleotide-diphospho-sugar transferases"/>
    <property type="match status" value="1"/>
</dbReference>
<reference evidence="1 2" key="1">
    <citation type="submission" date="2016-10" db="EMBL/GenBank/DDBJ databases">
        <authorList>
            <person name="de Groot N.N."/>
        </authorList>
    </citation>
    <scope>NUCLEOTIDE SEQUENCE [LARGE SCALE GENOMIC DNA]</scope>
    <source>
        <strain evidence="1 2">DSM 1801</strain>
    </source>
</reference>
<name>A0A1H9ZSY4_9FIRM</name>
<dbReference type="OrthoDB" id="41746at2"/>
<organism evidence="1 2">
    <name type="scientific">[Clostridium] polysaccharolyticum</name>
    <dbReference type="NCBI Taxonomy" id="29364"/>
    <lineage>
        <taxon>Bacteria</taxon>
        <taxon>Bacillati</taxon>
        <taxon>Bacillota</taxon>
        <taxon>Clostridia</taxon>
        <taxon>Lachnospirales</taxon>
        <taxon>Lachnospiraceae</taxon>
    </lineage>
</organism>
<dbReference type="Proteomes" id="UP000199800">
    <property type="component" value="Unassembled WGS sequence"/>
</dbReference>